<dbReference type="HOGENOM" id="CLU_2356367_0_0_9"/>
<dbReference type="PATRIC" id="fig|702453.3.peg.2725"/>
<protein>
    <submittedName>
        <fullName evidence="1">Endopeptidase ClpA</fullName>
    </submittedName>
</protein>
<comment type="caution">
    <text evidence="1">The sequence shown here is derived from an EMBL/GenBank/DDBJ whole genome shotgun (WGS) entry which is preliminary data.</text>
</comment>
<reference evidence="1" key="1">
    <citation type="journal article" date="2010" name="Microbiol. Resour. Announc.">
        <title>Comparative genomics of the bacterial genus Listeria: Genome evolution is characterized by limited gene acquisition and limited gene loss.</title>
        <authorList>
            <person name="den Bakker H.C."/>
            <person name="Cummings C.A."/>
            <person name="Ferreira V."/>
            <person name="Vatta P."/>
            <person name="Orsi R.H."/>
            <person name="Degoricija L."/>
            <person name="Barker M."/>
            <person name="Petrauskene O."/>
            <person name="Furtado M.R."/>
            <person name="Wiedmann M."/>
        </authorList>
    </citation>
    <scope>NUCLEOTIDE SEQUENCE [LARGE SCALE GENOMIC DNA]</scope>
    <source>
        <strain evidence="1">FSL N1-067</strain>
    </source>
</reference>
<proteinExistence type="predicted"/>
<organism evidence="1">
    <name type="scientific">Listeria seeligeri FSL N1-067</name>
    <dbReference type="NCBI Taxonomy" id="702453"/>
    <lineage>
        <taxon>Bacteria</taxon>
        <taxon>Bacillati</taxon>
        <taxon>Bacillota</taxon>
        <taxon>Bacilli</taxon>
        <taxon>Bacillales</taxon>
        <taxon>Listeriaceae</taxon>
        <taxon>Listeria</taxon>
    </lineage>
</organism>
<gene>
    <name evidence="1" type="ORF">NT03LS_3492</name>
</gene>
<dbReference type="EMBL" id="ADXJ01001394">
    <property type="protein sequence ID" value="EFR98634.1"/>
    <property type="molecule type" value="Genomic_DNA"/>
</dbReference>
<name>E3ZUR3_LISSE</name>
<dbReference type="Proteomes" id="UP000004302">
    <property type="component" value="Chromosome"/>
</dbReference>
<sequence length="96" mass="11083">MEEIFGTLGAPLFSRFDHFIAFNDLSTEAKKTLIENKYNEILESWDANDIEVIKENVKLEELVDQADFFTNARNIEKGIKGKMARTVILDMLKENL</sequence>
<dbReference type="AlphaFoldDB" id="E3ZUR3"/>
<accession>E3ZUR3</accession>
<evidence type="ECO:0000313" key="1">
    <source>
        <dbReference type="EMBL" id="EFR98634.1"/>
    </source>
</evidence>